<protein>
    <recommendedName>
        <fullName evidence="1">Right handed beta helix domain-containing protein</fullName>
    </recommendedName>
</protein>
<comment type="caution">
    <text evidence="2">The sequence shown here is derived from an EMBL/GenBank/DDBJ whole genome shotgun (WGS) entry which is preliminary data.</text>
</comment>
<organism evidence="2 3">
    <name type="scientific">Herpetosiphon gulosus</name>
    <dbReference type="NCBI Taxonomy" id="1973496"/>
    <lineage>
        <taxon>Bacteria</taxon>
        <taxon>Bacillati</taxon>
        <taxon>Chloroflexota</taxon>
        <taxon>Chloroflexia</taxon>
        <taxon>Herpetosiphonales</taxon>
        <taxon>Herpetosiphonaceae</taxon>
        <taxon>Herpetosiphon</taxon>
    </lineage>
</organism>
<feature type="domain" description="Right handed beta helix" evidence="1">
    <location>
        <begin position="194"/>
        <end position="365"/>
    </location>
</feature>
<dbReference type="Pfam" id="PF13229">
    <property type="entry name" value="Beta_helix"/>
    <property type="match status" value="1"/>
</dbReference>
<evidence type="ECO:0000313" key="2">
    <source>
        <dbReference type="EMBL" id="GAA5528862.1"/>
    </source>
</evidence>
<dbReference type="Proteomes" id="UP001428290">
    <property type="component" value="Unassembled WGS sequence"/>
</dbReference>
<dbReference type="EMBL" id="BAABRU010000008">
    <property type="protein sequence ID" value="GAA5528862.1"/>
    <property type="molecule type" value="Genomic_DNA"/>
</dbReference>
<dbReference type="InterPro" id="IPR011050">
    <property type="entry name" value="Pectin_lyase_fold/virulence"/>
</dbReference>
<proteinExistence type="predicted"/>
<sequence>MGAVVRWLLVGVMVVGLNLPAEAIKLHTTFVVTTTDDDFIADNGTCSLREALYAANSNQAYDACPAGGANDTIQLAAASYRLTRTGMNDETGALGDLDILSDLTITGVSSATTIIDGMESDRVLDIYTATVTLNNLQIRNGFVDNDDELGRYYGHGILQRYGNVHIQSSLIERNGLLRSTMLGNNYGGGIASLNGTLSIDDSTIRSNVLRSYVDGFDEGSGHGAGLYISSQAVTITNSLFDNNQRGFGPAIYMIKGNLSLLNSVIQHSSDSHQTSAAINVLGGKLTITGSSLLNNTPQGLSVRGASSATLADTSFVGNGSSDPNARECSRGGAIYNAATLSVSRSRFIGNYADLGGGLYQHAGKATLLDSEWVENRSSGGVRNEEECFGYGGAIYQNLGVVTLDTSTIAHNYSFYTGSGIAQLQATALMTITNSTIVSNTNRYYEHDPKYPDMRTAGLYATGRMSLGNTIVANNYNTSVADAYDCMGTILSLGHNLLEHPRPQTMYPCSFQAQASDQLNLDPMLDQFDFHSGTTRSYSLNPLSPAIDAGANCGPFDQRGIARPQDGDGDTQAVCDIGAFEYSLPAPTRFVLFVPYITQ</sequence>
<dbReference type="NCBIfam" id="TIGR04214">
    <property type="entry name" value="CSLREA_Nterm"/>
    <property type="match status" value="1"/>
</dbReference>
<reference evidence="2 3" key="1">
    <citation type="submission" date="2024-02" db="EMBL/GenBank/DDBJ databases">
        <title>Herpetosiphon gulosus NBRC 112829.</title>
        <authorList>
            <person name="Ichikawa N."/>
            <person name="Katano-Makiyama Y."/>
            <person name="Hidaka K."/>
        </authorList>
    </citation>
    <scope>NUCLEOTIDE SEQUENCE [LARGE SCALE GENOMIC DNA]</scope>
    <source>
        <strain evidence="2 3">NBRC 112829</strain>
    </source>
</reference>
<evidence type="ECO:0000259" key="1">
    <source>
        <dbReference type="Pfam" id="PF13229"/>
    </source>
</evidence>
<dbReference type="InterPro" id="IPR039448">
    <property type="entry name" value="Beta_helix"/>
</dbReference>
<gene>
    <name evidence="2" type="ORF">Hgul01_02665</name>
</gene>
<dbReference type="InterPro" id="IPR059226">
    <property type="entry name" value="Choice_anch_Q_dom"/>
</dbReference>
<accession>A0ABP9X084</accession>
<evidence type="ECO:0000313" key="3">
    <source>
        <dbReference type="Proteomes" id="UP001428290"/>
    </source>
</evidence>
<keyword evidence="3" id="KW-1185">Reference proteome</keyword>
<dbReference type="RefSeq" id="WP_345722479.1">
    <property type="nucleotide sequence ID" value="NZ_BAABRU010000008.1"/>
</dbReference>
<dbReference type="NCBIfam" id="NF041518">
    <property type="entry name" value="choice_anch_Q"/>
    <property type="match status" value="1"/>
</dbReference>
<dbReference type="InterPro" id="IPR026457">
    <property type="entry name" value="CSLREA_Nterm"/>
</dbReference>
<name>A0ABP9X084_9CHLR</name>
<dbReference type="SUPFAM" id="SSF51126">
    <property type="entry name" value="Pectin lyase-like"/>
    <property type="match status" value="2"/>
</dbReference>